<organism evidence="1 2">
    <name type="scientific">Araneus ventricosus</name>
    <name type="common">Orbweaver spider</name>
    <name type="synonym">Epeira ventricosa</name>
    <dbReference type="NCBI Taxonomy" id="182803"/>
    <lineage>
        <taxon>Eukaryota</taxon>
        <taxon>Metazoa</taxon>
        <taxon>Ecdysozoa</taxon>
        <taxon>Arthropoda</taxon>
        <taxon>Chelicerata</taxon>
        <taxon>Arachnida</taxon>
        <taxon>Araneae</taxon>
        <taxon>Araneomorphae</taxon>
        <taxon>Entelegynae</taxon>
        <taxon>Araneoidea</taxon>
        <taxon>Araneidae</taxon>
        <taxon>Araneus</taxon>
    </lineage>
</organism>
<proteinExistence type="predicted"/>
<dbReference type="Proteomes" id="UP000499080">
    <property type="component" value="Unassembled WGS sequence"/>
</dbReference>
<protein>
    <submittedName>
        <fullName evidence="1">Uncharacterized protein</fullName>
    </submittedName>
</protein>
<reference evidence="1 2" key="1">
    <citation type="journal article" date="2019" name="Sci. Rep.">
        <title>Orb-weaving spider Araneus ventricosus genome elucidates the spidroin gene catalogue.</title>
        <authorList>
            <person name="Kono N."/>
            <person name="Nakamura H."/>
            <person name="Ohtoshi R."/>
            <person name="Moran D.A.P."/>
            <person name="Shinohara A."/>
            <person name="Yoshida Y."/>
            <person name="Fujiwara M."/>
            <person name="Mori M."/>
            <person name="Tomita M."/>
            <person name="Arakawa K."/>
        </authorList>
    </citation>
    <scope>NUCLEOTIDE SEQUENCE [LARGE SCALE GENOMIC DNA]</scope>
</reference>
<accession>A0A4Y2N5G7</accession>
<evidence type="ECO:0000313" key="2">
    <source>
        <dbReference type="Proteomes" id="UP000499080"/>
    </source>
</evidence>
<dbReference type="AlphaFoldDB" id="A0A4Y2N5G7"/>
<keyword evidence="2" id="KW-1185">Reference proteome</keyword>
<gene>
    <name evidence="1" type="ORF">AVEN_63527_1</name>
</gene>
<comment type="caution">
    <text evidence="1">The sequence shown here is derived from an EMBL/GenBank/DDBJ whole genome shotgun (WGS) entry which is preliminary data.</text>
</comment>
<sequence>MAETEKRRGPAAVLFNKRKHSDGQITHEPADFMEYLRFLILLKSQTARNSCLNIAVRCHDAAAFIDTKRHFYGNCRCKMTPSTTSSLPFLFLKHISMNLGSILQNIIANEKILNLDP</sequence>
<name>A0A4Y2N5G7_ARAVE</name>
<dbReference type="EMBL" id="BGPR01008483">
    <property type="protein sequence ID" value="GBN34132.1"/>
    <property type="molecule type" value="Genomic_DNA"/>
</dbReference>
<evidence type="ECO:0000313" key="1">
    <source>
        <dbReference type="EMBL" id="GBN34132.1"/>
    </source>
</evidence>